<dbReference type="EMBL" id="AP024086">
    <property type="protein sequence ID" value="BCL62932.1"/>
    <property type="molecule type" value="Genomic_DNA"/>
</dbReference>
<evidence type="ECO:0000313" key="3">
    <source>
        <dbReference type="EMBL" id="BCL62932.1"/>
    </source>
</evidence>
<evidence type="ECO:0000259" key="1">
    <source>
        <dbReference type="Pfam" id="PF08348"/>
    </source>
</evidence>
<sequence length="219" mass="24611">MKMMEKERIFENLRQVGNAICALFGPNCETCIHDLTDLQRSLVYINGTVTGRKIGAPATDLLVKLLQQPESKNPHRHNYKTTTRDGKCLKSTTSIICDSKGKPVAAFCINFDTTDFFNAAQALQPLIFNRENDNGPGQETFAHSASETVEAIFDQAITEIGRQPVTMTVEEKTHLFEILENNGTFQFKGAVEQIAELMGITKYTVYNYLKKIRNNTPKE</sequence>
<reference evidence="3" key="1">
    <citation type="submission" date="2020-09" db="EMBL/GenBank/DDBJ databases">
        <title>Desulfogranum mesoprofundum gen. nov., sp. nov., a novel mesophilic, sulfate-reducing chemolithoautotroph isolated from a deep-sea hydrothermal vent chimney in the Suiyo Seamount.</title>
        <authorList>
            <person name="Hashimoto Y."/>
            <person name="Nakagawa S."/>
        </authorList>
    </citation>
    <scope>NUCLEOTIDE SEQUENCE</scope>
    <source>
        <strain evidence="3">KT2</strain>
    </source>
</reference>
<feature type="domain" description="Transcriptional regulator DauR-like HTH" evidence="2">
    <location>
        <begin position="149"/>
        <end position="210"/>
    </location>
</feature>
<dbReference type="PANTHER" id="PTHR35568">
    <property type="entry name" value="TRANSCRIPTIONAL REGULATOR DAUR"/>
    <property type="match status" value="1"/>
</dbReference>
<dbReference type="InterPro" id="IPR039445">
    <property type="entry name" value="DauR-like_HTH"/>
</dbReference>
<dbReference type="AlphaFoldDB" id="A0A8D5JNQ8"/>
<protein>
    <recommendedName>
        <fullName evidence="5">Transcriptional regulator</fullName>
    </recommendedName>
</protein>
<dbReference type="InterPro" id="IPR039446">
    <property type="entry name" value="DauR-like"/>
</dbReference>
<dbReference type="KEGG" id="dbk:DGMP_36250"/>
<dbReference type="Pfam" id="PF13309">
    <property type="entry name" value="HTH_22"/>
    <property type="match status" value="1"/>
</dbReference>
<gene>
    <name evidence="3" type="ORF">DGMP_36250</name>
</gene>
<organism evidence="3 4">
    <name type="scientific">Desulfomarina profundi</name>
    <dbReference type="NCBI Taxonomy" id="2772557"/>
    <lineage>
        <taxon>Bacteria</taxon>
        <taxon>Pseudomonadati</taxon>
        <taxon>Thermodesulfobacteriota</taxon>
        <taxon>Desulfobulbia</taxon>
        <taxon>Desulfobulbales</taxon>
        <taxon>Desulfobulbaceae</taxon>
        <taxon>Desulfomarina</taxon>
    </lineage>
</organism>
<proteinExistence type="predicted"/>
<accession>A0A8D5JNQ8</accession>
<name>A0A8D5JNQ8_9BACT</name>
<feature type="domain" description="YheO-like" evidence="1">
    <location>
        <begin position="11"/>
        <end position="120"/>
    </location>
</feature>
<keyword evidence="4" id="KW-1185">Reference proteome</keyword>
<dbReference type="InterPro" id="IPR013559">
    <property type="entry name" value="YheO"/>
</dbReference>
<evidence type="ECO:0000313" key="4">
    <source>
        <dbReference type="Proteomes" id="UP000826725"/>
    </source>
</evidence>
<dbReference type="Proteomes" id="UP000826725">
    <property type="component" value="Chromosome"/>
</dbReference>
<evidence type="ECO:0000259" key="2">
    <source>
        <dbReference type="Pfam" id="PF13309"/>
    </source>
</evidence>
<dbReference type="PANTHER" id="PTHR35568:SF1">
    <property type="entry name" value="TRANSCRIPTIONAL REGULATOR DAUR"/>
    <property type="match status" value="1"/>
</dbReference>
<dbReference type="Pfam" id="PF08348">
    <property type="entry name" value="PAS_6"/>
    <property type="match status" value="1"/>
</dbReference>
<evidence type="ECO:0008006" key="5">
    <source>
        <dbReference type="Google" id="ProtNLM"/>
    </source>
</evidence>